<feature type="compositionally biased region" description="Basic and acidic residues" evidence="1">
    <location>
        <begin position="344"/>
        <end position="358"/>
    </location>
</feature>
<sequence>MCTLMKQDYAVRSSFLRMWLSIFRNYDQFVIRPKMFSRNNRDMSVTLTGSYLQAPSIEKGRAMSTSMSDSAPSLEFWDSMTLEKMFDIDRFLKSSPSGSKSFLAALSRTETFYVCFCLLFIDVYFKGISSSVPLIKKKKKHQKRFIEKRTLRDDIDHDVKYFDEKILEKLGRSRFAKAKATPFLESGDYSISHEFEVPPPFVGDLDRSRIEEERKVVLFFFFFFFAQCCNETEKYIYTEWPKLDSNLFYAPRKRFPTGGDTDLLVKNDERQKSLVESHDSDIKTGGNAALNGSENGTDPKARVSGDNLFKLDRIIYHLWFYLFLRTIQRPLPDSGVTLTSAPLTDEKKDTKEPQKSNDETQLQSIYLLIKVINQMINENVGLPDSWVFAEIVDAMGRCGLGHLTLKLCLVRGDKTINKLI</sequence>
<dbReference type="EMBL" id="ASPP01020152">
    <property type="protein sequence ID" value="ETO14236.1"/>
    <property type="molecule type" value="Genomic_DNA"/>
</dbReference>
<dbReference type="Proteomes" id="UP000023152">
    <property type="component" value="Unassembled WGS sequence"/>
</dbReference>
<comment type="caution">
    <text evidence="2">The sequence shown here is derived from an EMBL/GenBank/DDBJ whole genome shotgun (WGS) entry which is preliminary data.</text>
</comment>
<organism evidence="2 3">
    <name type="scientific">Reticulomyxa filosa</name>
    <dbReference type="NCBI Taxonomy" id="46433"/>
    <lineage>
        <taxon>Eukaryota</taxon>
        <taxon>Sar</taxon>
        <taxon>Rhizaria</taxon>
        <taxon>Retaria</taxon>
        <taxon>Foraminifera</taxon>
        <taxon>Monothalamids</taxon>
        <taxon>Reticulomyxidae</taxon>
        <taxon>Reticulomyxa</taxon>
    </lineage>
</organism>
<evidence type="ECO:0000256" key="1">
    <source>
        <dbReference type="SAM" id="MobiDB-lite"/>
    </source>
</evidence>
<name>X6MKR8_RETFI</name>
<evidence type="ECO:0000313" key="2">
    <source>
        <dbReference type="EMBL" id="ETO14236.1"/>
    </source>
</evidence>
<proteinExistence type="predicted"/>
<feature type="region of interest" description="Disordered" evidence="1">
    <location>
        <begin position="275"/>
        <end position="298"/>
    </location>
</feature>
<reference evidence="2 3" key="1">
    <citation type="journal article" date="2013" name="Curr. Biol.">
        <title>The Genome of the Foraminiferan Reticulomyxa filosa.</title>
        <authorList>
            <person name="Glockner G."/>
            <person name="Hulsmann N."/>
            <person name="Schleicher M."/>
            <person name="Noegel A.A."/>
            <person name="Eichinger L."/>
            <person name="Gallinger C."/>
            <person name="Pawlowski J."/>
            <person name="Sierra R."/>
            <person name="Euteneuer U."/>
            <person name="Pillet L."/>
            <person name="Moustafa A."/>
            <person name="Platzer M."/>
            <person name="Groth M."/>
            <person name="Szafranski K."/>
            <person name="Schliwa M."/>
        </authorList>
    </citation>
    <scope>NUCLEOTIDE SEQUENCE [LARGE SCALE GENOMIC DNA]</scope>
</reference>
<dbReference type="AlphaFoldDB" id="X6MKR8"/>
<protein>
    <submittedName>
        <fullName evidence="2">Uncharacterized protein</fullName>
    </submittedName>
</protein>
<gene>
    <name evidence="2" type="ORF">RFI_23138</name>
</gene>
<keyword evidence="3" id="KW-1185">Reference proteome</keyword>
<feature type="region of interest" description="Disordered" evidence="1">
    <location>
        <begin position="338"/>
        <end position="358"/>
    </location>
</feature>
<accession>X6MKR8</accession>
<evidence type="ECO:0000313" key="3">
    <source>
        <dbReference type="Proteomes" id="UP000023152"/>
    </source>
</evidence>